<name>A0ABS9KRW8_9BACT</name>
<feature type="chain" id="PRO_5046860061" evidence="1">
    <location>
        <begin position="19"/>
        <end position="642"/>
    </location>
</feature>
<gene>
    <name evidence="2" type="ORF">LZZ85_12275</name>
</gene>
<comment type="caution">
    <text evidence="2">The sequence shown here is derived from an EMBL/GenBank/DDBJ whole genome shotgun (WGS) entry which is preliminary data.</text>
</comment>
<dbReference type="EMBL" id="JAKLTR010000007">
    <property type="protein sequence ID" value="MCG2615066.1"/>
    <property type="molecule type" value="Genomic_DNA"/>
</dbReference>
<evidence type="ECO:0000313" key="2">
    <source>
        <dbReference type="EMBL" id="MCG2615066.1"/>
    </source>
</evidence>
<sequence>MKPHLIAILLLSSFHAMAQTPDSRGIYVGNSLEDIDLGWMNSIVVKQPSKPFAQHGWSYTAAQTDASQKIGSWIQQTYSQLGLLGELKLSLLAPEPSYAESSKSYDSNEAEKNNRNALPNTYGAFAKFHQCISKTATKKFWPTPGNHCYMGLDIMANNVQLISKQVIGLSYTDDYYCIMPRYEPGIKGRFEKEWMPAALEYRNFNKSPNLANYEHYILPAKSINNNSHTYVVIMTRDRKPLPFEQVTMGELISRIETQFPLLHKMAVNNGLTTRMPRVVDDAKRGFQLFKNKFKDQLSKYVYCPDADLSIDLLSFSQIEEGKDISWIRTETVTTGKNGWVENNFPLLRLKKGVKQALATGAPQWIVFKIDGPLNASYTGNVQMMDNFVSRFNYDYVYRYFFGNDKVIEPYKPLGAVTENGQKNNSPAVTLSAAAKKNASDKSILFFEDFSGTAVGTPPQSWTTQRSEVSGEQVSVTNVEKVDGNWLQLRRTATAKNFPQNINGDFELSYDLLVRKGDVPWGTPGIDMQLKFTGGTGEKSITLNVSPGDMNRADAAGWVIINGLTTCKVSSYYSLSGFTGSKPLNRATISLQRKGESVVVLCNNSKIYECASGFPAAAILKGLSFYVNEKNLYYLSNIQIRKL</sequence>
<reference evidence="2" key="1">
    <citation type="submission" date="2022-01" db="EMBL/GenBank/DDBJ databases">
        <authorList>
            <person name="Jo J.-H."/>
            <person name="Im W.-T."/>
        </authorList>
    </citation>
    <scope>NUCLEOTIDE SEQUENCE</scope>
    <source>
        <strain evidence="2">NA20</strain>
    </source>
</reference>
<proteinExistence type="predicted"/>
<keyword evidence="1" id="KW-0732">Signal</keyword>
<accession>A0ABS9KRW8</accession>
<dbReference type="RefSeq" id="WP_237872070.1">
    <property type="nucleotide sequence ID" value="NZ_JAKLTR010000007.1"/>
</dbReference>
<keyword evidence="3" id="KW-1185">Reference proteome</keyword>
<evidence type="ECO:0000256" key="1">
    <source>
        <dbReference type="SAM" id="SignalP"/>
    </source>
</evidence>
<protein>
    <submittedName>
        <fullName evidence="2">Uncharacterized protein</fullName>
    </submittedName>
</protein>
<evidence type="ECO:0000313" key="3">
    <source>
        <dbReference type="Proteomes" id="UP001165367"/>
    </source>
</evidence>
<dbReference type="Proteomes" id="UP001165367">
    <property type="component" value="Unassembled WGS sequence"/>
</dbReference>
<feature type="signal peptide" evidence="1">
    <location>
        <begin position="1"/>
        <end position="18"/>
    </location>
</feature>
<organism evidence="2 3">
    <name type="scientific">Terrimonas ginsenosidimutans</name>
    <dbReference type="NCBI Taxonomy" id="2908004"/>
    <lineage>
        <taxon>Bacteria</taxon>
        <taxon>Pseudomonadati</taxon>
        <taxon>Bacteroidota</taxon>
        <taxon>Chitinophagia</taxon>
        <taxon>Chitinophagales</taxon>
        <taxon>Chitinophagaceae</taxon>
        <taxon>Terrimonas</taxon>
    </lineage>
</organism>